<organism evidence="6 7">
    <name type="scientific">Rhodofomes roseus</name>
    <dbReference type="NCBI Taxonomy" id="34475"/>
    <lineage>
        <taxon>Eukaryota</taxon>
        <taxon>Fungi</taxon>
        <taxon>Dikarya</taxon>
        <taxon>Basidiomycota</taxon>
        <taxon>Agaricomycotina</taxon>
        <taxon>Agaricomycetes</taxon>
        <taxon>Polyporales</taxon>
        <taxon>Rhodofomes</taxon>
    </lineage>
</organism>
<evidence type="ECO:0000313" key="6">
    <source>
        <dbReference type="EMBL" id="KAH9831375.1"/>
    </source>
</evidence>
<keyword evidence="3" id="KW-0560">Oxidoreductase</keyword>
<comment type="similarity">
    <text evidence="1 4">Belongs to the short-chain dehydrogenases/reductases (SDR) family.</text>
</comment>
<dbReference type="Proteomes" id="UP000814176">
    <property type="component" value="Unassembled WGS sequence"/>
</dbReference>
<gene>
    <name evidence="6" type="ORF">C8Q71DRAFT_841489</name>
</gene>
<dbReference type="SUPFAM" id="SSF51735">
    <property type="entry name" value="NAD(P)-binding Rossmann-fold domains"/>
    <property type="match status" value="1"/>
</dbReference>
<evidence type="ECO:0000256" key="2">
    <source>
        <dbReference type="ARBA" id="ARBA00022857"/>
    </source>
</evidence>
<evidence type="ECO:0000256" key="4">
    <source>
        <dbReference type="RuleBase" id="RU000363"/>
    </source>
</evidence>
<dbReference type="InterPro" id="IPR020904">
    <property type="entry name" value="Sc_DH/Rdtase_CS"/>
</dbReference>
<evidence type="ECO:0000256" key="3">
    <source>
        <dbReference type="ARBA" id="ARBA00023002"/>
    </source>
</evidence>
<reference evidence="6 7" key="1">
    <citation type="journal article" date="2021" name="Environ. Microbiol.">
        <title>Gene family expansions and transcriptome signatures uncover fungal adaptations to wood decay.</title>
        <authorList>
            <person name="Hage H."/>
            <person name="Miyauchi S."/>
            <person name="Viragh M."/>
            <person name="Drula E."/>
            <person name="Min B."/>
            <person name="Chaduli D."/>
            <person name="Navarro D."/>
            <person name="Favel A."/>
            <person name="Norest M."/>
            <person name="Lesage-Meessen L."/>
            <person name="Balint B."/>
            <person name="Merenyi Z."/>
            <person name="de Eugenio L."/>
            <person name="Morin E."/>
            <person name="Martinez A.T."/>
            <person name="Baldrian P."/>
            <person name="Stursova M."/>
            <person name="Martinez M.J."/>
            <person name="Novotny C."/>
            <person name="Magnuson J.K."/>
            <person name="Spatafora J.W."/>
            <person name="Maurice S."/>
            <person name="Pangilinan J."/>
            <person name="Andreopoulos W."/>
            <person name="LaButti K."/>
            <person name="Hundley H."/>
            <person name="Na H."/>
            <person name="Kuo A."/>
            <person name="Barry K."/>
            <person name="Lipzen A."/>
            <person name="Henrissat B."/>
            <person name="Riley R."/>
            <person name="Ahrendt S."/>
            <person name="Nagy L.G."/>
            <person name="Grigoriev I.V."/>
            <person name="Martin F."/>
            <person name="Rosso M.N."/>
        </authorList>
    </citation>
    <scope>NUCLEOTIDE SEQUENCE [LARGE SCALE GENOMIC DNA]</scope>
    <source>
        <strain evidence="6 7">CIRM-BRFM 1785</strain>
    </source>
</reference>
<dbReference type="RefSeq" id="XP_047774502.1">
    <property type="nucleotide sequence ID" value="XM_047926537.1"/>
</dbReference>
<evidence type="ECO:0000313" key="7">
    <source>
        <dbReference type="Proteomes" id="UP000814176"/>
    </source>
</evidence>
<keyword evidence="7" id="KW-1185">Reference proteome</keyword>
<keyword evidence="2" id="KW-0521">NADP</keyword>
<dbReference type="PANTHER" id="PTHR43008">
    <property type="entry name" value="BENZIL REDUCTASE"/>
    <property type="match status" value="1"/>
</dbReference>
<dbReference type="CDD" id="cd05233">
    <property type="entry name" value="SDR_c"/>
    <property type="match status" value="1"/>
</dbReference>
<proteinExistence type="inferred from homology"/>
<dbReference type="EMBL" id="JADCUA010000026">
    <property type="protein sequence ID" value="KAH9831375.1"/>
    <property type="molecule type" value="Genomic_DNA"/>
</dbReference>
<dbReference type="PROSITE" id="PS00061">
    <property type="entry name" value="ADH_SHORT"/>
    <property type="match status" value="1"/>
</dbReference>
<feature type="region of interest" description="Disordered" evidence="5">
    <location>
        <begin position="1"/>
        <end position="24"/>
    </location>
</feature>
<sequence>MSLSLNGNGNSRRPSPLRPASHSSAFESTMAAMDEGVHPVIHTGRVAVITGAASGIGRAAALELAKVGMKIAIADVNEETLNKVGAEVTKVVGEGNVLVVPTDVSKLEDVVRLRDKVYEAWGEVAVLMNNAGIGLPSKSWEGIDAWRKTFDVNVFGCVPWLSAQLFHSRCPMADSVLNVQQTFVPSIIHQENPAVVINTGSKQGITNPPGNPAYNASKAAVKSLTEGLAYELRNSVPPANVTAHLFVPGWTWTGMTGDKGDAEKPAGAWTAQETVLYMLDYVRQGKFYILVPDNETRREIDQLRIMWSAGDLVEGRPALSRWHKDYKALFDDYVREGVAQLE</sequence>
<evidence type="ECO:0000256" key="5">
    <source>
        <dbReference type="SAM" id="MobiDB-lite"/>
    </source>
</evidence>
<dbReference type="InterPro" id="IPR036291">
    <property type="entry name" value="NAD(P)-bd_dom_sf"/>
</dbReference>
<dbReference type="PRINTS" id="PR00081">
    <property type="entry name" value="GDHRDH"/>
</dbReference>
<dbReference type="PANTHER" id="PTHR43008:SF7">
    <property type="entry name" value="SHORT CHAIN DEHYDROGENASE_REDUCTASE (AFU_ORTHOLOGUE AFUA_2G00830)"/>
    <property type="match status" value="1"/>
</dbReference>
<accession>A0ABQ8K4P0</accession>
<feature type="compositionally biased region" description="Polar residues" evidence="5">
    <location>
        <begin position="1"/>
        <end position="13"/>
    </location>
</feature>
<dbReference type="Pfam" id="PF00106">
    <property type="entry name" value="adh_short"/>
    <property type="match status" value="2"/>
</dbReference>
<dbReference type="Gene3D" id="3.40.50.720">
    <property type="entry name" value="NAD(P)-binding Rossmann-like Domain"/>
    <property type="match status" value="1"/>
</dbReference>
<dbReference type="GeneID" id="72007269"/>
<comment type="caution">
    <text evidence="6">The sequence shown here is derived from an EMBL/GenBank/DDBJ whole genome shotgun (WGS) entry which is preliminary data.</text>
</comment>
<dbReference type="InterPro" id="IPR002347">
    <property type="entry name" value="SDR_fam"/>
</dbReference>
<name>A0ABQ8K4P0_9APHY</name>
<evidence type="ECO:0000256" key="1">
    <source>
        <dbReference type="ARBA" id="ARBA00006484"/>
    </source>
</evidence>
<protein>
    <submittedName>
        <fullName evidence="6">NAD-P-binding protein</fullName>
    </submittedName>
</protein>
<dbReference type="PRINTS" id="PR00080">
    <property type="entry name" value="SDRFAMILY"/>
</dbReference>